<protein>
    <recommendedName>
        <fullName evidence="4">DoxX family protein</fullName>
    </recommendedName>
</protein>
<reference evidence="3" key="1">
    <citation type="journal article" date="2019" name="Int. J. Syst. Evol. Microbiol.">
        <title>The Global Catalogue of Microorganisms (GCM) 10K type strain sequencing project: providing services to taxonomists for standard genome sequencing and annotation.</title>
        <authorList>
            <consortium name="The Broad Institute Genomics Platform"/>
            <consortium name="The Broad Institute Genome Sequencing Center for Infectious Disease"/>
            <person name="Wu L."/>
            <person name="Ma J."/>
        </authorList>
    </citation>
    <scope>NUCLEOTIDE SEQUENCE [LARGE SCALE GENOMIC DNA]</scope>
    <source>
        <strain evidence="3">CECT 8655</strain>
    </source>
</reference>
<keyword evidence="1" id="KW-0472">Membrane</keyword>
<gene>
    <name evidence="2" type="ORF">ACFOWD_11460</name>
</gene>
<keyword evidence="1" id="KW-0812">Transmembrane</keyword>
<dbReference type="EMBL" id="JBHSCY010000002">
    <property type="protein sequence ID" value="MFC4269526.1"/>
    <property type="molecule type" value="Genomic_DNA"/>
</dbReference>
<dbReference type="Proteomes" id="UP001595826">
    <property type="component" value="Unassembled WGS sequence"/>
</dbReference>
<evidence type="ECO:0000313" key="3">
    <source>
        <dbReference type="Proteomes" id="UP001595826"/>
    </source>
</evidence>
<evidence type="ECO:0000256" key="1">
    <source>
        <dbReference type="SAM" id="Phobius"/>
    </source>
</evidence>
<evidence type="ECO:0000313" key="2">
    <source>
        <dbReference type="EMBL" id="MFC4269526.1"/>
    </source>
</evidence>
<feature type="transmembrane region" description="Helical" evidence="1">
    <location>
        <begin position="20"/>
        <end position="44"/>
    </location>
</feature>
<keyword evidence="3" id="KW-1185">Reference proteome</keyword>
<accession>A0ABV8RAN1</accession>
<proteinExistence type="predicted"/>
<sequence length="75" mass="8505">MVKLSEVLLIFGGLTLATGFLRLFNIICLSIFLVIASFTIHQFWKENTNEKKLLEAMHFSKNIAILTELICVAFS</sequence>
<dbReference type="RefSeq" id="WP_377410685.1">
    <property type="nucleotide sequence ID" value="NZ_JBHSCY010000002.1"/>
</dbReference>
<organism evidence="2 3">
    <name type="scientific">Polaribacter marinivivus</name>
    <dbReference type="NCBI Taxonomy" id="1524260"/>
    <lineage>
        <taxon>Bacteria</taxon>
        <taxon>Pseudomonadati</taxon>
        <taxon>Bacteroidota</taxon>
        <taxon>Flavobacteriia</taxon>
        <taxon>Flavobacteriales</taxon>
        <taxon>Flavobacteriaceae</taxon>
    </lineage>
</organism>
<keyword evidence="1" id="KW-1133">Transmembrane helix</keyword>
<evidence type="ECO:0008006" key="4">
    <source>
        <dbReference type="Google" id="ProtNLM"/>
    </source>
</evidence>
<name>A0ABV8RAN1_9FLAO</name>
<comment type="caution">
    <text evidence="2">The sequence shown here is derived from an EMBL/GenBank/DDBJ whole genome shotgun (WGS) entry which is preliminary data.</text>
</comment>